<dbReference type="Pfam" id="PF20582">
    <property type="entry name" value="UPF0758_N"/>
    <property type="match status" value="1"/>
</dbReference>
<sequence length="192" mass="21084">MKISKILASESFLSRGKHYFLDFKIAENNSNYINIVRSDSQPDGSYTRQCVTVFEEDFDLLIGCLSSLFSSAAYPDDREISVQDLRRMNADKGGIKSWEPELRPREKMLQLGREAMENAELLAMLIGSGSPNESALVLAARILDSVGGDLRKLSGVGLEEFCGFAGMGLAKSSAIMAAMELGRRMDALGIYP</sequence>
<proteinExistence type="predicted"/>
<evidence type="ECO:0000259" key="1">
    <source>
        <dbReference type="Pfam" id="PF20582"/>
    </source>
</evidence>
<dbReference type="Proteomes" id="UP000320300">
    <property type="component" value="Unassembled WGS sequence"/>
</dbReference>
<feature type="domain" description="UPF0758" evidence="1">
    <location>
        <begin position="95"/>
        <end position="172"/>
    </location>
</feature>
<dbReference type="OrthoDB" id="798376at2"/>
<dbReference type="RefSeq" id="WP_142528568.1">
    <property type="nucleotide sequence ID" value="NZ_CBCSJO010000006.1"/>
</dbReference>
<protein>
    <recommendedName>
        <fullName evidence="1">UPF0758 domain-containing protein</fullName>
    </recommendedName>
</protein>
<dbReference type="PANTHER" id="PTHR30471">
    <property type="entry name" value="DNA REPAIR PROTEIN RADC"/>
    <property type="match status" value="1"/>
</dbReference>
<dbReference type="PANTHER" id="PTHR30471:SF3">
    <property type="entry name" value="UPF0758 PROTEIN YEES-RELATED"/>
    <property type="match status" value="1"/>
</dbReference>
<evidence type="ECO:0000313" key="3">
    <source>
        <dbReference type="Proteomes" id="UP000320300"/>
    </source>
</evidence>
<dbReference type="InterPro" id="IPR001405">
    <property type="entry name" value="UPF0758"/>
</dbReference>
<dbReference type="Gene3D" id="3.10.450.700">
    <property type="match status" value="1"/>
</dbReference>
<name>A0A521DQG4_9SPHI</name>
<gene>
    <name evidence="2" type="ORF">SAMN06265348_10647</name>
</gene>
<dbReference type="InterPro" id="IPR046778">
    <property type="entry name" value="UPF0758_N"/>
</dbReference>
<dbReference type="EMBL" id="FXTN01000006">
    <property type="protein sequence ID" value="SMO73351.1"/>
    <property type="molecule type" value="Genomic_DNA"/>
</dbReference>
<dbReference type="AlphaFoldDB" id="A0A521DQG4"/>
<accession>A0A521DQG4</accession>
<organism evidence="2 3">
    <name type="scientific">Pedobacter westerhofensis</name>
    <dbReference type="NCBI Taxonomy" id="425512"/>
    <lineage>
        <taxon>Bacteria</taxon>
        <taxon>Pseudomonadati</taxon>
        <taxon>Bacteroidota</taxon>
        <taxon>Sphingobacteriia</taxon>
        <taxon>Sphingobacteriales</taxon>
        <taxon>Sphingobacteriaceae</taxon>
        <taxon>Pedobacter</taxon>
    </lineage>
</organism>
<evidence type="ECO:0000313" key="2">
    <source>
        <dbReference type="EMBL" id="SMO73351.1"/>
    </source>
</evidence>
<reference evidence="2 3" key="1">
    <citation type="submission" date="2017-05" db="EMBL/GenBank/DDBJ databases">
        <authorList>
            <person name="Varghese N."/>
            <person name="Submissions S."/>
        </authorList>
    </citation>
    <scope>NUCLEOTIDE SEQUENCE [LARGE SCALE GENOMIC DNA]</scope>
    <source>
        <strain evidence="2 3">DSM 19036</strain>
    </source>
</reference>
<keyword evidence="3" id="KW-1185">Reference proteome</keyword>